<comment type="caution">
    <text evidence="1">The sequence shown here is derived from an EMBL/GenBank/DDBJ whole genome shotgun (WGS) entry which is preliminary data.</text>
</comment>
<evidence type="ECO:0008006" key="3">
    <source>
        <dbReference type="Google" id="ProtNLM"/>
    </source>
</evidence>
<dbReference type="InterPro" id="IPR008727">
    <property type="entry name" value="PAAR_motif"/>
</dbReference>
<proteinExistence type="predicted"/>
<sequence length="104" mass="10841">MGKLVARVTDQHVGVCDHAEPCCPHGVSGPIVEGSTDTFTNGLQQARDGDLVHHNCPHCGIGWIVASSETVFVNGKKIARLGDTVIYPGGSGKIVESSPNVYSG</sequence>
<dbReference type="RefSeq" id="WP_264988028.1">
    <property type="nucleotide sequence ID" value="NZ_BRZA01000002.1"/>
</dbReference>
<dbReference type="Pfam" id="PF05488">
    <property type="entry name" value="PAAR_motif"/>
    <property type="match status" value="2"/>
</dbReference>
<organism evidence="1 2">
    <name type="scientific">Lysinibacillus piscis</name>
    <dbReference type="NCBI Taxonomy" id="2518931"/>
    <lineage>
        <taxon>Bacteria</taxon>
        <taxon>Bacillati</taxon>
        <taxon>Bacillota</taxon>
        <taxon>Bacilli</taxon>
        <taxon>Bacillales</taxon>
        <taxon>Bacillaceae</taxon>
        <taxon>Lysinibacillus</taxon>
    </lineage>
</organism>
<protein>
    <recommendedName>
        <fullName evidence="3">PAAR domain-containing protein</fullName>
    </recommendedName>
</protein>
<accession>A0ABQ5NJR2</accession>
<evidence type="ECO:0000313" key="2">
    <source>
        <dbReference type="Proteomes" id="UP001065593"/>
    </source>
</evidence>
<evidence type="ECO:0000313" key="1">
    <source>
        <dbReference type="EMBL" id="GLC88264.1"/>
    </source>
</evidence>
<dbReference type="EMBL" id="BRZA01000002">
    <property type="protein sequence ID" value="GLC88264.1"/>
    <property type="molecule type" value="Genomic_DNA"/>
</dbReference>
<gene>
    <name evidence="1" type="ORF">LYSBPC_13910</name>
</gene>
<dbReference type="Gene3D" id="2.60.200.60">
    <property type="match status" value="1"/>
</dbReference>
<dbReference type="Proteomes" id="UP001065593">
    <property type="component" value="Unassembled WGS sequence"/>
</dbReference>
<keyword evidence="2" id="KW-1185">Reference proteome</keyword>
<reference evidence="1" key="1">
    <citation type="submission" date="2022-08" db="EMBL/GenBank/DDBJ databases">
        <title>Draft genome sequence of Lysinibacillus sp. strain KH24.</title>
        <authorList>
            <person name="Kanbe H."/>
            <person name="Itoh H."/>
        </authorList>
    </citation>
    <scope>NUCLEOTIDE SEQUENCE</scope>
    <source>
        <strain evidence="1">KH24</strain>
    </source>
</reference>
<name>A0ABQ5NJR2_9BACI</name>